<evidence type="ECO:0000256" key="4">
    <source>
        <dbReference type="ARBA" id="ARBA00023002"/>
    </source>
</evidence>
<dbReference type="SUPFAM" id="SSF55424">
    <property type="entry name" value="FAD/NAD-linked reductases, dimerisation (C-terminal) domain"/>
    <property type="match status" value="1"/>
</dbReference>
<accession>A0A2S6MTS7</accession>
<evidence type="ECO:0000313" key="8">
    <source>
        <dbReference type="Proteomes" id="UP000239724"/>
    </source>
</evidence>
<evidence type="ECO:0000256" key="1">
    <source>
        <dbReference type="ARBA" id="ARBA00001974"/>
    </source>
</evidence>
<evidence type="ECO:0000259" key="5">
    <source>
        <dbReference type="Pfam" id="PF07992"/>
    </source>
</evidence>
<dbReference type="PRINTS" id="PR00411">
    <property type="entry name" value="PNDRDTASEI"/>
</dbReference>
<feature type="domain" description="Reductase C-terminal" evidence="6">
    <location>
        <begin position="324"/>
        <end position="409"/>
    </location>
</feature>
<evidence type="ECO:0000256" key="3">
    <source>
        <dbReference type="ARBA" id="ARBA00022827"/>
    </source>
</evidence>
<name>A0A2S6MTS7_RHOGL</name>
<gene>
    <name evidence="7" type="ORF">CCS01_31845</name>
</gene>
<dbReference type="PANTHER" id="PTHR43557:SF2">
    <property type="entry name" value="RIESKE DOMAIN-CONTAINING PROTEIN-RELATED"/>
    <property type="match status" value="1"/>
</dbReference>
<comment type="caution">
    <text evidence="7">The sequence shown here is derived from an EMBL/GenBank/DDBJ whole genome shotgun (WGS) entry which is preliminary data.</text>
</comment>
<dbReference type="InterPro" id="IPR016156">
    <property type="entry name" value="FAD/NAD-linked_Rdtase_dimer_sf"/>
</dbReference>
<dbReference type="PRINTS" id="PR00368">
    <property type="entry name" value="FADPNR"/>
</dbReference>
<dbReference type="AlphaFoldDB" id="A0A2S6MTS7"/>
<protein>
    <submittedName>
        <fullName evidence="7">Ferredoxin reductase</fullName>
    </submittedName>
</protein>
<keyword evidence="4" id="KW-0560">Oxidoreductase</keyword>
<dbReference type="InterPro" id="IPR036188">
    <property type="entry name" value="FAD/NAD-bd_sf"/>
</dbReference>
<reference evidence="7 8" key="1">
    <citation type="journal article" date="2018" name="Arch. Microbiol.">
        <title>New insights into the metabolic potential of the phototrophic purple bacterium Rhodopila globiformis DSM 161(T) from its draft genome sequence and evidence for a vanadium-dependent nitrogenase.</title>
        <authorList>
            <person name="Imhoff J.F."/>
            <person name="Rahn T."/>
            <person name="Kunzel S."/>
            <person name="Neulinger S.C."/>
        </authorList>
    </citation>
    <scope>NUCLEOTIDE SEQUENCE [LARGE SCALE GENOMIC DNA]</scope>
    <source>
        <strain evidence="7 8">DSM 161</strain>
    </source>
</reference>
<dbReference type="Pfam" id="PF07992">
    <property type="entry name" value="Pyr_redox_2"/>
    <property type="match status" value="1"/>
</dbReference>
<dbReference type="EMBL" id="NHRY01000277">
    <property type="protein sequence ID" value="PPQ25767.1"/>
    <property type="molecule type" value="Genomic_DNA"/>
</dbReference>
<dbReference type="InterPro" id="IPR050446">
    <property type="entry name" value="FAD-oxidoreductase/Apoptosis"/>
</dbReference>
<proteinExistence type="predicted"/>
<dbReference type="PANTHER" id="PTHR43557">
    <property type="entry name" value="APOPTOSIS-INDUCING FACTOR 1"/>
    <property type="match status" value="1"/>
</dbReference>
<organism evidence="7 8">
    <name type="scientific">Rhodopila globiformis</name>
    <name type="common">Rhodopseudomonas globiformis</name>
    <dbReference type="NCBI Taxonomy" id="1071"/>
    <lineage>
        <taxon>Bacteria</taxon>
        <taxon>Pseudomonadati</taxon>
        <taxon>Pseudomonadota</taxon>
        <taxon>Alphaproteobacteria</taxon>
        <taxon>Acetobacterales</taxon>
        <taxon>Acetobacteraceae</taxon>
        <taxon>Rhodopila</taxon>
    </lineage>
</organism>
<sequence>MSQDSRHVVIAGAGHAGGSAAAMLRQLGWQGAITLVGEEPIPPYQRPPLSKAWLKGEATTESLLLRPAHFYPDAGIDLRPGTRVTAIDRAAKAVTLSDGAALSYDFLILALGARARRLPLPGRDLGRVLELRTVADADQLKAVLHPDARLAVIGGGYIGLEAAASARALGAEVVVIERESRVLARVAGPILSNFFQDYHRGQGVAIETDAQVIELDAADGTVAGVRLGDGRVIPCDATLIGVGVVANEALARDAGLGCDNGIIVDLAARTDDPAIFAVGDCTNRPLPLYGRMARLESVPNALEQARQAASQICGKPPPAPEVPWFWSDQYDLRLQIAGLPFDATETVVRGDIPGAKFALFHLAADGTVRAVEAVNASTEFMGGRRIIARGKRLSRRRIEDMSVSMQELAA</sequence>
<dbReference type="Pfam" id="PF14759">
    <property type="entry name" value="Reductase_C"/>
    <property type="match status" value="1"/>
</dbReference>
<evidence type="ECO:0000256" key="2">
    <source>
        <dbReference type="ARBA" id="ARBA00022630"/>
    </source>
</evidence>
<evidence type="ECO:0000259" key="6">
    <source>
        <dbReference type="Pfam" id="PF14759"/>
    </source>
</evidence>
<comment type="cofactor">
    <cofactor evidence="1">
        <name>FAD</name>
        <dbReference type="ChEBI" id="CHEBI:57692"/>
    </cofactor>
</comment>
<dbReference type="GO" id="GO:0016651">
    <property type="term" value="F:oxidoreductase activity, acting on NAD(P)H"/>
    <property type="evidence" value="ECO:0007669"/>
    <property type="project" value="TreeGrafter"/>
</dbReference>
<keyword evidence="2" id="KW-0285">Flavoprotein</keyword>
<keyword evidence="8" id="KW-1185">Reference proteome</keyword>
<dbReference type="GO" id="GO:0005737">
    <property type="term" value="C:cytoplasm"/>
    <property type="evidence" value="ECO:0007669"/>
    <property type="project" value="TreeGrafter"/>
</dbReference>
<dbReference type="Gene3D" id="3.50.50.60">
    <property type="entry name" value="FAD/NAD(P)-binding domain"/>
    <property type="match status" value="2"/>
</dbReference>
<dbReference type="Gene3D" id="3.30.390.30">
    <property type="match status" value="1"/>
</dbReference>
<keyword evidence="3" id="KW-0274">FAD</keyword>
<dbReference type="OrthoDB" id="7809559at2"/>
<feature type="domain" description="FAD/NAD(P)-binding" evidence="5">
    <location>
        <begin position="7"/>
        <end position="305"/>
    </location>
</feature>
<dbReference type="SUPFAM" id="SSF51905">
    <property type="entry name" value="FAD/NAD(P)-binding domain"/>
    <property type="match status" value="2"/>
</dbReference>
<evidence type="ECO:0000313" key="7">
    <source>
        <dbReference type="EMBL" id="PPQ25767.1"/>
    </source>
</evidence>
<dbReference type="RefSeq" id="WP_104523369.1">
    <property type="nucleotide sequence ID" value="NZ_NHRY01000277.1"/>
</dbReference>
<dbReference type="InterPro" id="IPR023753">
    <property type="entry name" value="FAD/NAD-binding_dom"/>
</dbReference>
<dbReference type="Proteomes" id="UP000239724">
    <property type="component" value="Unassembled WGS sequence"/>
</dbReference>
<dbReference type="InterPro" id="IPR028202">
    <property type="entry name" value="Reductase_C"/>
</dbReference>